<evidence type="ECO:0000256" key="11">
    <source>
        <dbReference type="ARBA" id="ARBA00035585"/>
    </source>
</evidence>
<dbReference type="OrthoDB" id="9806299at2"/>
<keyword evidence="6 12" id="KW-0915">Sodium</keyword>
<proteinExistence type="inferred from homology"/>
<keyword evidence="3" id="KW-0997">Cell inner membrane</keyword>
<keyword evidence="2 12" id="KW-1003">Cell membrane</keyword>
<reference evidence="13 14" key="1">
    <citation type="submission" date="2016-03" db="EMBL/GenBank/DDBJ databases">
        <title>Genome sequence of Providencia stuartii strain, isolated from the salivary glands of larval Lucilia sericata.</title>
        <authorList>
            <person name="Yuan Y."/>
            <person name="Zhang Y."/>
            <person name="Fu S."/>
            <person name="Crippen T.L."/>
            <person name="Visi D."/>
            <person name="Benbow M.E."/>
            <person name="Allen M."/>
            <person name="Tomberlin J.K."/>
            <person name="Sze S.-H."/>
            <person name="Tarone A.M."/>
        </authorList>
    </citation>
    <scope>NUCLEOTIDE SEQUENCE [LARGE SCALE GENOMIC DNA]</scope>
    <source>
        <strain evidence="13 14">Crippen</strain>
    </source>
</reference>
<gene>
    <name evidence="13" type="primary">ccrB</name>
    <name evidence="12" type="synonym">crcB</name>
    <name evidence="12" type="synonym">fluC</name>
    <name evidence="13" type="ORF">A3Q29_07265</name>
</gene>
<evidence type="ECO:0000256" key="4">
    <source>
        <dbReference type="ARBA" id="ARBA00022692"/>
    </source>
</evidence>
<dbReference type="GeneID" id="92278613"/>
<feature type="transmembrane region" description="Helical" evidence="12">
    <location>
        <begin position="66"/>
        <end position="86"/>
    </location>
</feature>
<dbReference type="Pfam" id="PF02537">
    <property type="entry name" value="CRCB"/>
    <property type="match status" value="1"/>
</dbReference>
<comment type="function">
    <text evidence="12">Fluoride-specific ion channel. Important for reducing fluoride concentration in the cell, thus reducing its toxicity.</text>
</comment>
<comment type="subcellular location">
    <subcellularLocation>
        <location evidence="1 12">Cell membrane</location>
        <topology evidence="1 12">Multi-pass membrane protein</topology>
    </subcellularLocation>
</comment>
<dbReference type="InterPro" id="IPR003691">
    <property type="entry name" value="FluC"/>
</dbReference>
<comment type="catalytic activity">
    <reaction evidence="11">
        <text>fluoride(in) = fluoride(out)</text>
        <dbReference type="Rhea" id="RHEA:76159"/>
        <dbReference type="ChEBI" id="CHEBI:17051"/>
    </reaction>
    <physiologicalReaction direction="left-to-right" evidence="11">
        <dbReference type="Rhea" id="RHEA:76160"/>
    </physiologicalReaction>
</comment>
<evidence type="ECO:0000256" key="9">
    <source>
        <dbReference type="ARBA" id="ARBA00023303"/>
    </source>
</evidence>
<accession>A0A1S1HLR4</accession>
<evidence type="ECO:0000256" key="12">
    <source>
        <dbReference type="HAMAP-Rule" id="MF_00454"/>
    </source>
</evidence>
<dbReference type="HAMAP" id="MF_00454">
    <property type="entry name" value="FluC"/>
    <property type="match status" value="1"/>
</dbReference>
<evidence type="ECO:0000256" key="3">
    <source>
        <dbReference type="ARBA" id="ARBA00022519"/>
    </source>
</evidence>
<dbReference type="AlphaFoldDB" id="A0A1S1HLR4"/>
<evidence type="ECO:0000256" key="8">
    <source>
        <dbReference type="ARBA" id="ARBA00023136"/>
    </source>
</evidence>
<dbReference type="PANTHER" id="PTHR28259">
    <property type="entry name" value="FLUORIDE EXPORT PROTEIN 1-RELATED"/>
    <property type="match status" value="1"/>
</dbReference>
<comment type="caution">
    <text evidence="13">The sequence shown here is derived from an EMBL/GenBank/DDBJ whole genome shotgun (WGS) entry which is preliminary data.</text>
</comment>
<dbReference type="GO" id="GO:0140114">
    <property type="term" value="P:cellular detoxification of fluoride"/>
    <property type="evidence" value="ECO:0007669"/>
    <property type="project" value="UniProtKB-UniRule"/>
</dbReference>
<feature type="binding site" evidence="12">
    <location>
        <position position="76"/>
    </location>
    <ligand>
        <name>Na(+)</name>
        <dbReference type="ChEBI" id="CHEBI:29101"/>
        <note>structural</note>
    </ligand>
</feature>
<comment type="similarity">
    <text evidence="10 12">Belongs to the fluoride channel Fluc/FEX (TC 1.A.43) family.</text>
</comment>
<dbReference type="EMBL" id="LVIE01000190">
    <property type="protein sequence ID" value="OHT23214.1"/>
    <property type="molecule type" value="Genomic_DNA"/>
</dbReference>
<evidence type="ECO:0000256" key="1">
    <source>
        <dbReference type="ARBA" id="ARBA00004651"/>
    </source>
</evidence>
<feature type="transmembrane region" description="Helical" evidence="12">
    <location>
        <begin position="34"/>
        <end position="54"/>
    </location>
</feature>
<dbReference type="GO" id="GO:0046872">
    <property type="term" value="F:metal ion binding"/>
    <property type="evidence" value="ECO:0007669"/>
    <property type="project" value="UniProtKB-KW"/>
</dbReference>
<feature type="transmembrane region" description="Helical" evidence="12">
    <location>
        <begin position="98"/>
        <end position="119"/>
    </location>
</feature>
<keyword evidence="14" id="KW-1185">Reference proteome</keyword>
<evidence type="ECO:0000313" key="14">
    <source>
        <dbReference type="Proteomes" id="UP000179588"/>
    </source>
</evidence>
<evidence type="ECO:0000313" key="13">
    <source>
        <dbReference type="EMBL" id="OHT23214.1"/>
    </source>
</evidence>
<dbReference type="GO" id="GO:0062054">
    <property type="term" value="F:fluoride channel activity"/>
    <property type="evidence" value="ECO:0007669"/>
    <property type="project" value="UniProtKB-UniRule"/>
</dbReference>
<organism evidence="13 14">
    <name type="scientific">Providencia stuartii</name>
    <dbReference type="NCBI Taxonomy" id="588"/>
    <lineage>
        <taxon>Bacteria</taxon>
        <taxon>Pseudomonadati</taxon>
        <taxon>Pseudomonadota</taxon>
        <taxon>Gammaproteobacteria</taxon>
        <taxon>Enterobacterales</taxon>
        <taxon>Morganellaceae</taxon>
        <taxon>Providencia</taxon>
    </lineage>
</organism>
<protein>
    <recommendedName>
        <fullName evidence="12">Fluoride-specific ion channel FluC</fullName>
    </recommendedName>
</protein>
<dbReference type="PANTHER" id="PTHR28259:SF1">
    <property type="entry name" value="FLUORIDE EXPORT PROTEIN 1-RELATED"/>
    <property type="match status" value="1"/>
</dbReference>
<sequence>MNIAILVFIGGAIGAIFRELLMISVPKMADQFPLDIFIANISASFLLGIVAGLLTSKRIGQSMNAFFATGVMGGLSTFSSFVYGAVEIMKYPQYLWTGVVYLILSVVVGFIVIYFGYILGSKQCKNNPNHSV</sequence>
<keyword evidence="12" id="KW-0479">Metal-binding</keyword>
<dbReference type="Proteomes" id="UP000179588">
    <property type="component" value="Unassembled WGS sequence"/>
</dbReference>
<dbReference type="GO" id="GO:0005886">
    <property type="term" value="C:plasma membrane"/>
    <property type="evidence" value="ECO:0007669"/>
    <property type="project" value="UniProtKB-SubCell"/>
</dbReference>
<keyword evidence="9 12" id="KW-0407">Ion channel</keyword>
<evidence type="ECO:0000256" key="5">
    <source>
        <dbReference type="ARBA" id="ARBA00022989"/>
    </source>
</evidence>
<evidence type="ECO:0000256" key="2">
    <source>
        <dbReference type="ARBA" id="ARBA00022475"/>
    </source>
</evidence>
<name>A0A1S1HLR4_PROST</name>
<evidence type="ECO:0000256" key="6">
    <source>
        <dbReference type="ARBA" id="ARBA00023053"/>
    </source>
</evidence>
<keyword evidence="7 12" id="KW-0406">Ion transport</keyword>
<evidence type="ECO:0000256" key="10">
    <source>
        <dbReference type="ARBA" id="ARBA00035120"/>
    </source>
</evidence>
<keyword evidence="4 12" id="KW-0812">Transmembrane</keyword>
<dbReference type="RefSeq" id="WP_070929187.1">
    <property type="nucleotide sequence ID" value="NZ_CANMXG010000001.1"/>
</dbReference>
<feature type="binding site" evidence="12">
    <location>
        <position position="73"/>
    </location>
    <ligand>
        <name>Na(+)</name>
        <dbReference type="ChEBI" id="CHEBI:29101"/>
        <note>structural</note>
    </ligand>
</feature>
<keyword evidence="5 12" id="KW-1133">Transmembrane helix</keyword>
<keyword evidence="8 12" id="KW-0472">Membrane</keyword>
<comment type="activity regulation">
    <text evidence="12">Na(+) is not transported, but it plays an essential structural role and its presence is essential for fluoride channel function.</text>
</comment>
<keyword evidence="12" id="KW-0813">Transport</keyword>
<evidence type="ECO:0000256" key="7">
    <source>
        <dbReference type="ARBA" id="ARBA00023065"/>
    </source>
</evidence>